<name>A0A497ETF3_9CREN</name>
<evidence type="ECO:0000313" key="2">
    <source>
        <dbReference type="EMBL" id="RLE50654.1"/>
    </source>
</evidence>
<evidence type="ECO:0008006" key="4">
    <source>
        <dbReference type="Google" id="ProtNLM"/>
    </source>
</evidence>
<evidence type="ECO:0000256" key="1">
    <source>
        <dbReference type="SAM" id="Phobius"/>
    </source>
</evidence>
<dbReference type="Proteomes" id="UP000278475">
    <property type="component" value="Unassembled WGS sequence"/>
</dbReference>
<dbReference type="Gene3D" id="1.20.1250.20">
    <property type="entry name" value="MFS general substrate transporter like domains"/>
    <property type="match status" value="1"/>
</dbReference>
<feature type="transmembrane region" description="Helical" evidence="1">
    <location>
        <begin position="20"/>
        <end position="45"/>
    </location>
</feature>
<organism evidence="2 3">
    <name type="scientific">Thermoproteota archaeon</name>
    <dbReference type="NCBI Taxonomy" id="2056631"/>
    <lineage>
        <taxon>Archaea</taxon>
        <taxon>Thermoproteota</taxon>
    </lineage>
</organism>
<protein>
    <recommendedName>
        <fullName evidence="4">Major facilitator superfamily (MFS) profile domain-containing protein</fullName>
    </recommendedName>
</protein>
<sequence length="408" mass="45682">MLFQGDVLYRLLREVKDPRFVLALFLINSLSWSLAICIALPSMVYFKVKPLIHTSSIILFVFIALSMLFCLLKPSSLINPVLYLGWPILGVFSLMILRLHNFTPFSIIPSFLLLGISIGLYLPLLGGSFLGYTTFDDRGRLSAGVLAASIAALLFLLVIGYGRAFLYLDSLSAWRLIGFFLAIFSYRALSLKHGEYEVRIKRFVIALLLAMWGFFLAISSIFVVLTFNVFSLLASHHLAIYSLVVAAAFAAASGVFIDYYGGRKGLLAVTYVCLGISVSLLPFMNITTFLSIYLVIEGAAFGILSLMFVFIIPGDSYYISTRLAMFSLSVLILLAGFTFMPLAVLFGVRLALNLHIVLLFVSLSYLLCFLILFFVPELLPSEVSERRKIREYVRLAKRIKKKYESTRL</sequence>
<comment type="caution">
    <text evidence="2">The sequence shown here is derived from an EMBL/GenBank/DDBJ whole genome shotgun (WGS) entry which is preliminary data.</text>
</comment>
<feature type="transmembrane region" description="Helical" evidence="1">
    <location>
        <begin position="203"/>
        <end position="227"/>
    </location>
</feature>
<feature type="transmembrane region" description="Helical" evidence="1">
    <location>
        <begin position="144"/>
        <end position="166"/>
    </location>
</feature>
<accession>A0A497ETF3</accession>
<keyword evidence="1" id="KW-1133">Transmembrane helix</keyword>
<dbReference type="AlphaFoldDB" id="A0A497ETF3"/>
<feature type="transmembrane region" description="Helical" evidence="1">
    <location>
        <begin position="323"/>
        <end position="348"/>
    </location>
</feature>
<feature type="transmembrane region" description="Helical" evidence="1">
    <location>
        <begin position="172"/>
        <end position="191"/>
    </location>
</feature>
<feature type="transmembrane region" description="Helical" evidence="1">
    <location>
        <begin position="354"/>
        <end position="379"/>
    </location>
</feature>
<feature type="transmembrane region" description="Helical" evidence="1">
    <location>
        <begin position="239"/>
        <end position="259"/>
    </location>
</feature>
<gene>
    <name evidence="2" type="ORF">DRJ31_00450</name>
</gene>
<reference evidence="2 3" key="1">
    <citation type="submission" date="2018-06" db="EMBL/GenBank/DDBJ databases">
        <title>Extensive metabolic versatility and redundancy in microbially diverse, dynamic hydrothermal sediments.</title>
        <authorList>
            <person name="Dombrowski N."/>
            <person name="Teske A."/>
            <person name="Baker B.J."/>
        </authorList>
    </citation>
    <scope>NUCLEOTIDE SEQUENCE [LARGE SCALE GENOMIC DNA]</scope>
    <source>
        <strain evidence="2">B66_G16</strain>
    </source>
</reference>
<feature type="transmembrane region" description="Helical" evidence="1">
    <location>
        <begin position="266"/>
        <end position="284"/>
    </location>
</feature>
<feature type="transmembrane region" description="Helical" evidence="1">
    <location>
        <begin position="290"/>
        <end position="311"/>
    </location>
</feature>
<keyword evidence="1" id="KW-0812">Transmembrane</keyword>
<feature type="transmembrane region" description="Helical" evidence="1">
    <location>
        <begin position="51"/>
        <end position="72"/>
    </location>
</feature>
<dbReference type="InterPro" id="IPR036259">
    <property type="entry name" value="MFS_trans_sf"/>
</dbReference>
<dbReference type="EMBL" id="QMQV01000002">
    <property type="protein sequence ID" value="RLE50654.1"/>
    <property type="molecule type" value="Genomic_DNA"/>
</dbReference>
<feature type="transmembrane region" description="Helical" evidence="1">
    <location>
        <begin position="111"/>
        <end position="132"/>
    </location>
</feature>
<feature type="transmembrane region" description="Helical" evidence="1">
    <location>
        <begin position="81"/>
        <end position="99"/>
    </location>
</feature>
<proteinExistence type="predicted"/>
<evidence type="ECO:0000313" key="3">
    <source>
        <dbReference type="Proteomes" id="UP000278475"/>
    </source>
</evidence>
<keyword evidence="1" id="KW-0472">Membrane</keyword>